<name>A0ABX6NZZ8_9BURK</name>
<sequence length="95" mass="10119">MQVLASTQHERAGLGSLGQRLAGACRCMLRGPIPEAALVQVHRQADHLLRSVGLQPGMATERIEAIDVVDADVQRFCEGRLAGQSADAASWLVSV</sequence>
<dbReference type="Proteomes" id="UP000500826">
    <property type="component" value="Chromosome"/>
</dbReference>
<organism evidence="1 2">
    <name type="scientific">Ramlibacter terrae</name>
    <dbReference type="NCBI Taxonomy" id="2732511"/>
    <lineage>
        <taxon>Bacteria</taxon>
        <taxon>Pseudomonadati</taxon>
        <taxon>Pseudomonadota</taxon>
        <taxon>Betaproteobacteria</taxon>
        <taxon>Burkholderiales</taxon>
        <taxon>Comamonadaceae</taxon>
        <taxon>Ramlibacter</taxon>
    </lineage>
</organism>
<evidence type="ECO:0000313" key="1">
    <source>
        <dbReference type="EMBL" id="QJW83366.1"/>
    </source>
</evidence>
<reference evidence="1 2" key="1">
    <citation type="submission" date="2020-05" db="EMBL/GenBank/DDBJ databases">
        <title>Ramlibacter rhizophilus sp. nov., isolated from rhizosphere soil of national flower Mugunghwa from South Korea.</title>
        <authorList>
            <person name="Zheng-Fei Y."/>
            <person name="Huan T."/>
        </authorList>
    </citation>
    <scope>NUCLEOTIDE SEQUENCE [LARGE SCALE GENOMIC DNA]</scope>
    <source>
        <strain evidence="1 2">H242</strain>
    </source>
</reference>
<keyword evidence="2" id="KW-1185">Reference proteome</keyword>
<gene>
    <name evidence="1" type="ORF">HK414_01595</name>
</gene>
<protein>
    <submittedName>
        <fullName evidence="1">Uncharacterized protein</fullName>
    </submittedName>
</protein>
<proteinExistence type="predicted"/>
<accession>A0ABX6NZZ8</accession>
<evidence type="ECO:0000313" key="2">
    <source>
        <dbReference type="Proteomes" id="UP000500826"/>
    </source>
</evidence>
<dbReference type="EMBL" id="CP053418">
    <property type="protein sequence ID" value="QJW83366.1"/>
    <property type="molecule type" value="Genomic_DNA"/>
</dbReference>